<reference evidence="2 3" key="1">
    <citation type="submission" date="2020-02" db="EMBL/GenBank/DDBJ databases">
        <title>Draft genome sequence of Haematococcus lacustris strain NIES-144.</title>
        <authorList>
            <person name="Morimoto D."/>
            <person name="Nakagawa S."/>
            <person name="Yoshida T."/>
            <person name="Sawayama S."/>
        </authorList>
    </citation>
    <scope>NUCLEOTIDE SEQUENCE [LARGE SCALE GENOMIC DNA]</scope>
    <source>
        <strain evidence="2 3">NIES-144</strain>
    </source>
</reference>
<accession>A0A699Z997</accession>
<comment type="caution">
    <text evidence="2">The sequence shown here is derived from an EMBL/GenBank/DDBJ whole genome shotgun (WGS) entry which is preliminary data.</text>
</comment>
<dbReference type="Proteomes" id="UP000485058">
    <property type="component" value="Unassembled WGS sequence"/>
</dbReference>
<protein>
    <submittedName>
        <fullName evidence="2">Uncharacterized protein</fullName>
    </submittedName>
</protein>
<feature type="region of interest" description="Disordered" evidence="1">
    <location>
        <begin position="15"/>
        <end position="42"/>
    </location>
</feature>
<sequence length="80" mass="9071">MTSLHSRSFFLRVTRMKQGPRQCQTGGMGMEGAMSRQKRKSRIERHPRMYVCLEVSTKASLFVTCPQPLSPSLGPPFEPD</sequence>
<evidence type="ECO:0000313" key="2">
    <source>
        <dbReference type="EMBL" id="GFH18000.1"/>
    </source>
</evidence>
<proteinExistence type="predicted"/>
<dbReference type="AlphaFoldDB" id="A0A699Z997"/>
<dbReference type="EMBL" id="BLLF01001235">
    <property type="protein sequence ID" value="GFH18000.1"/>
    <property type="molecule type" value="Genomic_DNA"/>
</dbReference>
<keyword evidence="3" id="KW-1185">Reference proteome</keyword>
<name>A0A699Z997_HAELA</name>
<evidence type="ECO:0000313" key="3">
    <source>
        <dbReference type="Proteomes" id="UP000485058"/>
    </source>
</evidence>
<feature type="non-terminal residue" evidence="2">
    <location>
        <position position="80"/>
    </location>
</feature>
<feature type="non-terminal residue" evidence="2">
    <location>
        <position position="1"/>
    </location>
</feature>
<evidence type="ECO:0000256" key="1">
    <source>
        <dbReference type="SAM" id="MobiDB-lite"/>
    </source>
</evidence>
<organism evidence="2 3">
    <name type="scientific">Haematococcus lacustris</name>
    <name type="common">Green alga</name>
    <name type="synonym">Haematococcus pluvialis</name>
    <dbReference type="NCBI Taxonomy" id="44745"/>
    <lineage>
        <taxon>Eukaryota</taxon>
        <taxon>Viridiplantae</taxon>
        <taxon>Chlorophyta</taxon>
        <taxon>core chlorophytes</taxon>
        <taxon>Chlorophyceae</taxon>
        <taxon>CS clade</taxon>
        <taxon>Chlamydomonadales</taxon>
        <taxon>Haematococcaceae</taxon>
        <taxon>Haematococcus</taxon>
    </lineage>
</organism>
<gene>
    <name evidence="2" type="ORF">HaLaN_14733</name>
</gene>